<dbReference type="EMBL" id="FRDL01000002">
    <property type="protein sequence ID" value="SHN58078.1"/>
    <property type="molecule type" value="Genomic_DNA"/>
</dbReference>
<feature type="domain" description="CoA carboxyltransferase C-terminal" evidence="10">
    <location>
        <begin position="856"/>
        <end position="1098"/>
    </location>
</feature>
<evidence type="ECO:0000256" key="3">
    <source>
        <dbReference type="ARBA" id="ARBA00022741"/>
    </source>
</evidence>
<feature type="domain" description="Biotin carboxylation" evidence="9">
    <location>
        <begin position="2"/>
        <end position="461"/>
    </location>
</feature>
<dbReference type="SMART" id="SM00878">
    <property type="entry name" value="Biotin_carb_C"/>
    <property type="match status" value="1"/>
</dbReference>
<dbReference type="InterPro" id="IPR034733">
    <property type="entry name" value="AcCoA_carboxyl_beta"/>
</dbReference>
<protein>
    <submittedName>
        <fullName evidence="11">Biotin carboxylase C-terminal domain-containing protein</fullName>
    </submittedName>
</protein>
<dbReference type="InterPro" id="IPR005482">
    <property type="entry name" value="Biotin_COase_C"/>
</dbReference>
<dbReference type="Proteomes" id="UP000184066">
    <property type="component" value="Unassembled WGS sequence"/>
</dbReference>
<dbReference type="InterPro" id="IPR011764">
    <property type="entry name" value="Biotin_carboxylation_dom"/>
</dbReference>
<dbReference type="Pfam" id="PF02785">
    <property type="entry name" value="Biotin_carb_C"/>
    <property type="match status" value="1"/>
</dbReference>
<feature type="compositionally biased region" description="Basic and acidic residues" evidence="7">
    <location>
        <begin position="590"/>
        <end position="603"/>
    </location>
</feature>
<dbReference type="PROSITE" id="PS50975">
    <property type="entry name" value="ATP_GRASP"/>
    <property type="match status" value="1"/>
</dbReference>
<dbReference type="InterPro" id="IPR000089">
    <property type="entry name" value="Biotin_lipoyl"/>
</dbReference>
<evidence type="ECO:0000256" key="5">
    <source>
        <dbReference type="ARBA" id="ARBA00023267"/>
    </source>
</evidence>
<dbReference type="PANTHER" id="PTHR48095">
    <property type="entry name" value="PYRUVATE CARBOXYLASE SUBUNIT A"/>
    <property type="match status" value="1"/>
</dbReference>
<accession>A0A1M7SHW6</accession>
<gene>
    <name evidence="11" type="ORF">SAMN05216200_102453</name>
</gene>
<feature type="region of interest" description="Disordered" evidence="7">
    <location>
        <begin position="473"/>
        <end position="498"/>
    </location>
</feature>
<dbReference type="InterPro" id="IPR011763">
    <property type="entry name" value="COA_CT_C"/>
</dbReference>
<dbReference type="Gene3D" id="2.40.50.100">
    <property type="match status" value="1"/>
</dbReference>
<dbReference type="STRING" id="1189325.SAMN04488119_10356"/>
<comment type="cofactor">
    <cofactor evidence="1">
        <name>biotin</name>
        <dbReference type="ChEBI" id="CHEBI:57586"/>
    </cofactor>
</comment>
<dbReference type="GO" id="GO:0016874">
    <property type="term" value="F:ligase activity"/>
    <property type="evidence" value="ECO:0007669"/>
    <property type="project" value="UniProtKB-KW"/>
</dbReference>
<reference evidence="11 12" key="1">
    <citation type="submission" date="2016-12" db="EMBL/GenBank/DDBJ databases">
        <authorList>
            <person name="Song W.-J."/>
            <person name="Kurnit D.M."/>
        </authorList>
    </citation>
    <scope>NUCLEOTIDE SEQUENCE [LARGE SCALE GENOMIC DNA]</scope>
    <source>
        <strain evidence="11 12">CGMCC 1.10808</strain>
    </source>
</reference>
<sequence length="1110" mass="116439">MAPARILIANRGEIAARLVRAAAETGAQAVAVFAADEEGAPWTRGADAAAPLPGQGPRAYMDPDALIAAARAHGCDALHPGYGFLSESADFARRVTEAGLTFVGPRPETLALLGDKLSARRLARALGVPTPPGLEGPCSLDEAQAFLAAQPPGAGVMIKAAAGGGGRGMRPARTPAELAEAWPRCVAEAEGAFGDGALFLERLVARPRHVELQVLGDGTGAVAHLHERECTLQRDRQKVIEIAPSPSLTADERAQLADWSLRMARECRYLSLGTFEFLLDLDAPEGARLFFIEVNPRIQVEHPVTEEVLGLDLAQLQIRIAGGATLESLGLTQDAIPAPRGLAIEARICAERMTAAGGAGPASGLLRAVEPPSGPGVRIDGFARAGWRVSGRYDTLLAKAIIRWPGAAADLPAALTRLDRALADFRIEGVETNLDWLRALVRHERVRAWDVDTRFIETHGAALAEAAARLAAERAGDEAPPGANAVEPAPGAAPPAELPEGAELFAAPMSGAVVELAPVGARLPAGAQLAVLEALKMEHVIPAPHACVVVAALSAPGAAAAEGAPLLALRRVEGGDDAEPPAEDDAPPPDPDRIRPELAELRRRLAAGQDANRPRAVARRRARGARTARENLADLCDPGSFVEYGALALAAQRARRSLEDLIENTTGDGIITGIGAVNGALFGPERARCAFAISDDTVLAGTQGQRNHQKMDRLFALAAERSLPVILLAEGGGGRPGDTEHLTVAGLDGPTFARFAALSGKVPLVGVASGRCFAGNAALLGCCDVVIADRGTTIGMAGPAMIEGGGLGSFRPEQVGPAPELARAGVVDLLVADEAEACAAAKRYLSWFQGALPPGPVADQRALREVVPENRRRAYRVRDAIRLLADEGAVMELRADYAPGMVTALVRVEGRPFGLIANDPMHLGGAIDAPAADKASRFMRLCDAFGLPLISLVDTPGFMVGPEAERQGLVRRACRMFVAGAAMRAPIHAIVLRKGYGLGAMAMTGGGFRESVLTASWPTGEFGGMGLEGAVRLGFRRELEAETDPERRAALFESLLERHREIGKAVSLASCVEIDAVIDPAETREWILRADAAMPPRAPRRPPPPGIDPW</sequence>
<dbReference type="Gene3D" id="3.30.1490.20">
    <property type="entry name" value="ATP-grasp fold, A domain"/>
    <property type="match status" value="1"/>
</dbReference>
<dbReference type="InterPro" id="IPR005481">
    <property type="entry name" value="BC-like_N"/>
</dbReference>
<evidence type="ECO:0000256" key="2">
    <source>
        <dbReference type="ARBA" id="ARBA00022598"/>
    </source>
</evidence>
<dbReference type="InterPro" id="IPR011053">
    <property type="entry name" value="Single_hybrid_motif"/>
</dbReference>
<dbReference type="CDD" id="cd06850">
    <property type="entry name" value="biotinyl_domain"/>
    <property type="match status" value="1"/>
</dbReference>
<dbReference type="InterPro" id="IPR011761">
    <property type="entry name" value="ATP-grasp"/>
</dbReference>
<dbReference type="GO" id="GO:0005524">
    <property type="term" value="F:ATP binding"/>
    <property type="evidence" value="ECO:0007669"/>
    <property type="project" value="UniProtKB-UniRule"/>
</dbReference>
<evidence type="ECO:0000256" key="4">
    <source>
        <dbReference type="ARBA" id="ARBA00022840"/>
    </source>
</evidence>
<dbReference type="Pfam" id="PF02786">
    <property type="entry name" value="CPSase_L_D2"/>
    <property type="match status" value="1"/>
</dbReference>
<dbReference type="Gene3D" id="3.30.470.20">
    <property type="entry name" value="ATP-grasp fold, B domain"/>
    <property type="match status" value="1"/>
</dbReference>
<keyword evidence="3 6" id="KW-0547">Nucleotide-binding</keyword>
<dbReference type="RefSeq" id="WP_072746492.1">
    <property type="nucleotide sequence ID" value="NZ_FOHL01000003.1"/>
</dbReference>
<feature type="region of interest" description="Disordered" evidence="7">
    <location>
        <begin position="574"/>
        <end position="624"/>
    </location>
</feature>
<dbReference type="OrthoDB" id="9763189at2"/>
<dbReference type="Gene3D" id="3.90.226.10">
    <property type="entry name" value="2-enoyl-CoA Hydratase, Chain A, domain 1"/>
    <property type="match status" value="2"/>
</dbReference>
<dbReference type="PANTHER" id="PTHR48095:SF5">
    <property type="entry name" value="BLL7292 PROTEIN"/>
    <property type="match status" value="1"/>
</dbReference>
<evidence type="ECO:0000256" key="6">
    <source>
        <dbReference type="PROSITE-ProRule" id="PRU00409"/>
    </source>
</evidence>
<keyword evidence="12" id="KW-1185">Reference proteome</keyword>
<evidence type="ECO:0000256" key="7">
    <source>
        <dbReference type="SAM" id="MobiDB-lite"/>
    </source>
</evidence>
<dbReference type="GO" id="GO:0046872">
    <property type="term" value="F:metal ion binding"/>
    <property type="evidence" value="ECO:0007669"/>
    <property type="project" value="InterPro"/>
</dbReference>
<dbReference type="SUPFAM" id="SSF51230">
    <property type="entry name" value="Single hybrid motif"/>
    <property type="match status" value="1"/>
</dbReference>
<evidence type="ECO:0000259" key="9">
    <source>
        <dbReference type="PROSITE" id="PS50979"/>
    </source>
</evidence>
<dbReference type="PROSITE" id="PS00867">
    <property type="entry name" value="CPSASE_2"/>
    <property type="match status" value="1"/>
</dbReference>
<dbReference type="InterPro" id="IPR029045">
    <property type="entry name" value="ClpP/crotonase-like_dom_sf"/>
</dbReference>
<organism evidence="11 12">
    <name type="scientific">Oceanicella actignis</name>
    <dbReference type="NCBI Taxonomy" id="1189325"/>
    <lineage>
        <taxon>Bacteria</taxon>
        <taxon>Pseudomonadati</taxon>
        <taxon>Pseudomonadota</taxon>
        <taxon>Alphaproteobacteria</taxon>
        <taxon>Rhodobacterales</taxon>
        <taxon>Paracoccaceae</taxon>
        <taxon>Oceanicella</taxon>
    </lineage>
</organism>
<keyword evidence="4 6" id="KW-0067">ATP-binding</keyword>
<dbReference type="SUPFAM" id="SSF52440">
    <property type="entry name" value="PreATP-grasp domain"/>
    <property type="match status" value="1"/>
</dbReference>
<dbReference type="PROSITE" id="PS50989">
    <property type="entry name" value="COA_CT_CTER"/>
    <property type="match status" value="1"/>
</dbReference>
<keyword evidence="2" id="KW-0436">Ligase</keyword>
<evidence type="ECO:0000313" key="11">
    <source>
        <dbReference type="EMBL" id="SHN58078.1"/>
    </source>
</evidence>
<dbReference type="InterPro" id="IPR016185">
    <property type="entry name" value="PreATP-grasp_dom_sf"/>
</dbReference>
<proteinExistence type="predicted"/>
<dbReference type="InterPro" id="IPR005479">
    <property type="entry name" value="CPAse_ATP-bd"/>
</dbReference>
<dbReference type="SUPFAM" id="SSF56059">
    <property type="entry name" value="Glutathione synthetase ATP-binding domain-like"/>
    <property type="match status" value="1"/>
</dbReference>
<keyword evidence="5" id="KW-0092">Biotin</keyword>
<dbReference type="AlphaFoldDB" id="A0A1M7SHW6"/>
<dbReference type="SUPFAM" id="SSF52096">
    <property type="entry name" value="ClpP/crotonase"/>
    <property type="match status" value="2"/>
</dbReference>
<dbReference type="PROSITE" id="PS50979">
    <property type="entry name" value="BC"/>
    <property type="match status" value="1"/>
</dbReference>
<name>A0A1M7SHW6_9RHOB</name>
<feature type="compositionally biased region" description="Low complexity" evidence="7">
    <location>
        <begin position="478"/>
        <end position="490"/>
    </location>
</feature>
<dbReference type="Pfam" id="PF00289">
    <property type="entry name" value="Biotin_carb_N"/>
    <property type="match status" value="1"/>
</dbReference>
<evidence type="ECO:0000259" key="10">
    <source>
        <dbReference type="PROSITE" id="PS50989"/>
    </source>
</evidence>
<evidence type="ECO:0000313" key="12">
    <source>
        <dbReference type="Proteomes" id="UP000184066"/>
    </source>
</evidence>
<evidence type="ECO:0000259" key="8">
    <source>
        <dbReference type="PROSITE" id="PS50975"/>
    </source>
</evidence>
<feature type="domain" description="ATP-grasp" evidence="8">
    <location>
        <begin position="120"/>
        <end position="322"/>
    </location>
</feature>
<evidence type="ECO:0000256" key="1">
    <source>
        <dbReference type="ARBA" id="ARBA00001953"/>
    </source>
</evidence>
<dbReference type="InterPro" id="IPR011054">
    <property type="entry name" value="Rudment_hybrid_motif"/>
</dbReference>
<feature type="compositionally biased region" description="Acidic residues" evidence="7">
    <location>
        <begin position="575"/>
        <end position="587"/>
    </location>
</feature>
<dbReference type="SUPFAM" id="SSF51246">
    <property type="entry name" value="Rudiment single hybrid motif"/>
    <property type="match status" value="1"/>
</dbReference>
<dbReference type="Gene3D" id="3.40.50.20">
    <property type="match status" value="1"/>
</dbReference>
<dbReference type="Pfam" id="PF01039">
    <property type="entry name" value="Carboxyl_trans"/>
    <property type="match status" value="1"/>
</dbReference>
<dbReference type="Pfam" id="PF00364">
    <property type="entry name" value="Biotin_lipoyl"/>
    <property type="match status" value="1"/>
</dbReference>
<dbReference type="InterPro" id="IPR051602">
    <property type="entry name" value="ACC_Biotin_Carboxylase"/>
</dbReference>
<dbReference type="InterPro" id="IPR013815">
    <property type="entry name" value="ATP_grasp_subdomain_1"/>
</dbReference>